<accession>A0A9Q3V6F7</accession>
<sequence>MNVLSSNKFKIQSAFVKSLFIDDENKSSSRLKINKKLFFEKLNSFLPCFDLEQDISNLKKPESLSLYHKSHQSPSEPDILIEISLYEETMNDDKKYFLKIKSY</sequence>
<evidence type="ECO:0000313" key="1">
    <source>
        <dbReference type="EMBL" id="MCD1119117.1"/>
    </source>
</evidence>
<proteinExistence type="predicted"/>
<dbReference type="AlphaFoldDB" id="A0A9Q3V6F7"/>
<organism evidence="1 2">
    <name type="scientific">Chryseobacterium turcicum</name>
    <dbReference type="NCBI Taxonomy" id="2898076"/>
    <lineage>
        <taxon>Bacteria</taxon>
        <taxon>Pseudomonadati</taxon>
        <taxon>Bacteroidota</taxon>
        <taxon>Flavobacteriia</taxon>
        <taxon>Flavobacteriales</taxon>
        <taxon>Weeksellaceae</taxon>
        <taxon>Chryseobacterium group</taxon>
        <taxon>Chryseobacterium</taxon>
    </lineage>
</organism>
<dbReference type="RefSeq" id="WP_230672580.1">
    <property type="nucleotide sequence ID" value="NZ_JAJNAY010000003.1"/>
</dbReference>
<comment type="caution">
    <text evidence="1">The sequence shown here is derived from an EMBL/GenBank/DDBJ whole genome shotgun (WGS) entry which is preliminary data.</text>
</comment>
<dbReference type="Proteomes" id="UP001108025">
    <property type="component" value="Unassembled WGS sequence"/>
</dbReference>
<keyword evidence="2" id="KW-1185">Reference proteome</keyword>
<name>A0A9Q3V6F7_9FLAO</name>
<dbReference type="EMBL" id="JAJNAY010000003">
    <property type="protein sequence ID" value="MCD1119117.1"/>
    <property type="molecule type" value="Genomic_DNA"/>
</dbReference>
<evidence type="ECO:0000313" key="2">
    <source>
        <dbReference type="Proteomes" id="UP001108025"/>
    </source>
</evidence>
<reference evidence="1" key="1">
    <citation type="submission" date="2021-11" db="EMBL/GenBank/DDBJ databases">
        <title>Description of novel Chryseobacterium species.</title>
        <authorList>
            <person name="Saticioglu I.B."/>
            <person name="Ay H."/>
            <person name="Altun S."/>
            <person name="Duman M."/>
        </authorList>
    </citation>
    <scope>NUCLEOTIDE SEQUENCE</scope>
    <source>
        <strain evidence="1">C-17</strain>
    </source>
</reference>
<protein>
    <submittedName>
        <fullName evidence="1">Uncharacterized protein</fullName>
    </submittedName>
</protein>
<gene>
    <name evidence="1" type="ORF">LO744_19935</name>
</gene>